<protein>
    <submittedName>
        <fullName evidence="2">Uncharacterized protein</fullName>
    </submittedName>
</protein>
<evidence type="ECO:0000313" key="2">
    <source>
        <dbReference type="EMBL" id="KTE91054.1"/>
    </source>
</evidence>
<gene>
    <name evidence="2" type="ORF">AT727_05490</name>
</gene>
<feature type="region of interest" description="Disordered" evidence="1">
    <location>
        <begin position="41"/>
        <end position="61"/>
    </location>
</feature>
<evidence type="ECO:0000313" key="3">
    <source>
        <dbReference type="Proteomes" id="UP000054623"/>
    </source>
</evidence>
<organism evidence="2 3">
    <name type="scientific">Desulfitobacterium hafniense</name>
    <name type="common">Desulfitobacterium frappieri</name>
    <dbReference type="NCBI Taxonomy" id="49338"/>
    <lineage>
        <taxon>Bacteria</taxon>
        <taxon>Bacillati</taxon>
        <taxon>Bacillota</taxon>
        <taxon>Clostridia</taxon>
        <taxon>Eubacteriales</taxon>
        <taxon>Desulfitobacteriaceae</taxon>
        <taxon>Desulfitobacterium</taxon>
    </lineage>
</organism>
<proteinExistence type="predicted"/>
<dbReference type="AlphaFoldDB" id="A0A0W1JI94"/>
<reference evidence="2 3" key="1">
    <citation type="submission" date="2015-12" db="EMBL/GenBank/DDBJ databases">
        <title>Draft Genome Sequence of Desulfitobacterium hafniense Strain DH, a Sulfate-reducing Bacterium Isolated from Paddy Soils.</title>
        <authorList>
            <person name="Bao P."/>
            <person name="Zhang X."/>
            <person name="Li G."/>
        </authorList>
    </citation>
    <scope>NUCLEOTIDE SEQUENCE [LARGE SCALE GENOMIC DNA]</scope>
    <source>
        <strain evidence="2 3">DH</strain>
    </source>
</reference>
<accession>A0A0W1JI94</accession>
<comment type="caution">
    <text evidence="2">The sequence shown here is derived from an EMBL/GenBank/DDBJ whole genome shotgun (WGS) entry which is preliminary data.</text>
</comment>
<dbReference type="Proteomes" id="UP000054623">
    <property type="component" value="Unassembled WGS sequence"/>
</dbReference>
<sequence length="61" mass="6244">MYVKLRLAGLLSVFPWGLVIEAFCEEFLGSILGTCGRAFPKAAGPAAASGAGKDGKSSLGR</sequence>
<dbReference type="EMBL" id="LOCK01000028">
    <property type="protein sequence ID" value="KTE91054.1"/>
    <property type="molecule type" value="Genomic_DNA"/>
</dbReference>
<name>A0A0W1JI94_DESHA</name>
<evidence type="ECO:0000256" key="1">
    <source>
        <dbReference type="SAM" id="MobiDB-lite"/>
    </source>
</evidence>